<evidence type="ECO:0000313" key="7">
    <source>
        <dbReference type="EMBL" id="SCB54561.1"/>
    </source>
</evidence>
<dbReference type="GO" id="GO:0006351">
    <property type="term" value="P:DNA-templated transcription"/>
    <property type="evidence" value="ECO:0007669"/>
    <property type="project" value="TreeGrafter"/>
</dbReference>
<dbReference type="AlphaFoldDB" id="A0A1C3XQL6"/>
<organism evidence="7 8">
    <name type="scientific">Bradyrhizobium shewense</name>
    <dbReference type="NCBI Taxonomy" id="1761772"/>
    <lineage>
        <taxon>Bacteria</taxon>
        <taxon>Pseudomonadati</taxon>
        <taxon>Pseudomonadota</taxon>
        <taxon>Alphaproteobacteria</taxon>
        <taxon>Hyphomicrobiales</taxon>
        <taxon>Nitrobacteraceae</taxon>
        <taxon>Bradyrhizobium</taxon>
    </lineage>
</organism>
<dbReference type="Proteomes" id="UP000199184">
    <property type="component" value="Unassembled WGS sequence"/>
</dbReference>
<keyword evidence="4 7" id="KW-0238">DNA-binding</keyword>
<evidence type="ECO:0000256" key="5">
    <source>
        <dbReference type="ARBA" id="ARBA00023163"/>
    </source>
</evidence>
<reference evidence="8" key="1">
    <citation type="submission" date="2016-08" db="EMBL/GenBank/DDBJ databases">
        <authorList>
            <person name="Varghese N."/>
            <person name="Submissions Spin"/>
        </authorList>
    </citation>
    <scope>NUCLEOTIDE SEQUENCE [LARGE SCALE GENOMIC DNA]</scope>
    <source>
        <strain evidence="8">ERR11</strain>
    </source>
</reference>
<dbReference type="Gene3D" id="1.10.10.10">
    <property type="entry name" value="Winged helix-like DNA-binding domain superfamily/Winged helix DNA-binding domain"/>
    <property type="match status" value="1"/>
</dbReference>
<comment type="similarity">
    <text evidence="2">Belongs to the LysR transcriptional regulatory family.</text>
</comment>
<evidence type="ECO:0000259" key="6">
    <source>
        <dbReference type="PROSITE" id="PS50931"/>
    </source>
</evidence>
<dbReference type="SUPFAM" id="SSF53850">
    <property type="entry name" value="Periplasmic binding protein-like II"/>
    <property type="match status" value="1"/>
</dbReference>
<evidence type="ECO:0000313" key="8">
    <source>
        <dbReference type="Proteomes" id="UP000199184"/>
    </source>
</evidence>
<gene>
    <name evidence="7" type="ORF">GA0061098_102787</name>
</gene>
<dbReference type="InterPro" id="IPR005119">
    <property type="entry name" value="LysR_subst-bd"/>
</dbReference>
<evidence type="ECO:0000256" key="1">
    <source>
        <dbReference type="ARBA" id="ARBA00003502"/>
    </source>
</evidence>
<protein>
    <submittedName>
        <fullName evidence="7">DNA-binding transcriptional regulator, LysR family</fullName>
    </submittedName>
</protein>
<dbReference type="PANTHER" id="PTHR30537:SF3">
    <property type="entry name" value="TRANSCRIPTIONAL REGULATORY PROTEIN"/>
    <property type="match status" value="1"/>
</dbReference>
<comment type="function">
    <text evidence="1">NodD regulates the expression of the nodABCFE genes which encode other nodulation proteins. NodD is also a negative regulator of its own expression. Binds flavonoids as inducers.</text>
</comment>
<dbReference type="RefSeq" id="WP_091965966.1">
    <property type="nucleotide sequence ID" value="NZ_FMAI01000027.1"/>
</dbReference>
<dbReference type="InterPro" id="IPR036388">
    <property type="entry name" value="WH-like_DNA-bd_sf"/>
</dbReference>
<dbReference type="PROSITE" id="PS50931">
    <property type="entry name" value="HTH_LYSR"/>
    <property type="match status" value="1"/>
</dbReference>
<evidence type="ECO:0000256" key="3">
    <source>
        <dbReference type="ARBA" id="ARBA00023015"/>
    </source>
</evidence>
<dbReference type="GO" id="GO:0003700">
    <property type="term" value="F:DNA-binding transcription factor activity"/>
    <property type="evidence" value="ECO:0007669"/>
    <property type="project" value="InterPro"/>
</dbReference>
<dbReference type="EMBL" id="FMAI01000027">
    <property type="protein sequence ID" value="SCB54561.1"/>
    <property type="molecule type" value="Genomic_DNA"/>
</dbReference>
<dbReference type="Pfam" id="PF03466">
    <property type="entry name" value="LysR_substrate"/>
    <property type="match status" value="1"/>
</dbReference>
<dbReference type="PANTHER" id="PTHR30537">
    <property type="entry name" value="HTH-TYPE TRANSCRIPTIONAL REGULATOR"/>
    <property type="match status" value="1"/>
</dbReference>
<dbReference type="Gene3D" id="3.40.190.10">
    <property type="entry name" value="Periplasmic binding protein-like II"/>
    <property type="match status" value="1"/>
</dbReference>
<keyword evidence="3" id="KW-0805">Transcription regulation</keyword>
<dbReference type="InterPro" id="IPR036390">
    <property type="entry name" value="WH_DNA-bd_sf"/>
</dbReference>
<dbReference type="SUPFAM" id="SSF46785">
    <property type="entry name" value="Winged helix' DNA-binding domain"/>
    <property type="match status" value="1"/>
</dbReference>
<dbReference type="Pfam" id="PF00126">
    <property type="entry name" value="HTH_1"/>
    <property type="match status" value="1"/>
</dbReference>
<sequence>MNWDDLRIIAAVRDEGTYAGASARLRIDETTVGRRLARIQRDLGVLLFDAVDGQRRPTRHCEAVLEHVGVMAAHVAAIDRIKESQPGPVGRLRIASTNAVAEELLAPHASSFLRDHPGLTLQFLTSSGNVKFSRWQADLAIRLRKPEKGDFTISKLGDVRLYFFEPVDRTGGEPVACVYPDELDTIPEQQFLRAKRLTNVRCITDNVRIIRTMIQSHQAVGVLPEHSCEGLFADRSLRATLLPRRRDVWLLVQNHLRRDPATRVTIDWVRARFQETSRA</sequence>
<feature type="domain" description="HTH lysR-type" evidence="6">
    <location>
        <begin position="1"/>
        <end position="58"/>
    </location>
</feature>
<evidence type="ECO:0000256" key="2">
    <source>
        <dbReference type="ARBA" id="ARBA00009437"/>
    </source>
</evidence>
<name>A0A1C3XQL6_9BRAD</name>
<dbReference type="GO" id="GO:0043565">
    <property type="term" value="F:sequence-specific DNA binding"/>
    <property type="evidence" value="ECO:0007669"/>
    <property type="project" value="TreeGrafter"/>
</dbReference>
<accession>A0A1C3XQL6</accession>
<dbReference type="InterPro" id="IPR000847">
    <property type="entry name" value="LysR_HTH_N"/>
</dbReference>
<keyword evidence="8" id="KW-1185">Reference proteome</keyword>
<proteinExistence type="inferred from homology"/>
<dbReference type="InterPro" id="IPR058163">
    <property type="entry name" value="LysR-type_TF_proteobact-type"/>
</dbReference>
<keyword evidence="5" id="KW-0804">Transcription</keyword>
<evidence type="ECO:0000256" key="4">
    <source>
        <dbReference type="ARBA" id="ARBA00023125"/>
    </source>
</evidence>